<feature type="domain" description="HTH luxR-type" evidence="4">
    <location>
        <begin position="878"/>
        <end position="943"/>
    </location>
</feature>
<evidence type="ECO:0000313" key="5">
    <source>
        <dbReference type="EMBL" id="MCS0635721.1"/>
    </source>
</evidence>
<dbReference type="Proteomes" id="UP001431313">
    <property type="component" value="Unassembled WGS sequence"/>
</dbReference>
<reference evidence="5" key="1">
    <citation type="submission" date="2022-08" db="EMBL/GenBank/DDBJ databases">
        <authorList>
            <person name="Somphong A."/>
            <person name="Phongsopitanun W."/>
        </authorList>
    </citation>
    <scope>NUCLEOTIDE SEQUENCE</scope>
    <source>
        <strain evidence="5">LP05-1</strain>
    </source>
</reference>
<dbReference type="InterPro" id="IPR036388">
    <property type="entry name" value="WH-like_DNA-bd_sf"/>
</dbReference>
<dbReference type="InterPro" id="IPR027417">
    <property type="entry name" value="P-loop_NTPase"/>
</dbReference>
<dbReference type="SUPFAM" id="SSF48452">
    <property type="entry name" value="TPR-like"/>
    <property type="match status" value="1"/>
</dbReference>
<dbReference type="Gene3D" id="3.40.50.300">
    <property type="entry name" value="P-loop containing nucleotide triphosphate hydrolases"/>
    <property type="match status" value="1"/>
</dbReference>
<evidence type="ECO:0000259" key="4">
    <source>
        <dbReference type="PROSITE" id="PS50043"/>
    </source>
</evidence>
<dbReference type="CDD" id="cd06170">
    <property type="entry name" value="LuxR_C_like"/>
    <property type="match status" value="1"/>
</dbReference>
<feature type="region of interest" description="Disordered" evidence="3">
    <location>
        <begin position="357"/>
        <end position="387"/>
    </location>
</feature>
<feature type="compositionally biased region" description="Basic and acidic residues" evidence="3">
    <location>
        <begin position="9"/>
        <end position="19"/>
    </location>
</feature>
<evidence type="ECO:0000256" key="1">
    <source>
        <dbReference type="ARBA" id="ARBA00022741"/>
    </source>
</evidence>
<dbReference type="PANTHER" id="PTHR16305:SF35">
    <property type="entry name" value="TRANSCRIPTIONAL ACTIVATOR DOMAIN"/>
    <property type="match status" value="1"/>
</dbReference>
<keyword evidence="2" id="KW-0067">ATP-binding</keyword>
<keyword evidence="6" id="KW-1185">Reference proteome</keyword>
<accession>A0ABT2CED3</accession>
<dbReference type="Pfam" id="PF00196">
    <property type="entry name" value="GerE"/>
    <property type="match status" value="1"/>
</dbReference>
<keyword evidence="1" id="KW-0547">Nucleotide-binding</keyword>
<evidence type="ECO:0000256" key="3">
    <source>
        <dbReference type="SAM" id="MobiDB-lite"/>
    </source>
</evidence>
<gene>
    <name evidence="5" type="ORF">NX801_08600</name>
</gene>
<feature type="region of interest" description="Disordered" evidence="3">
    <location>
        <begin position="1"/>
        <end position="41"/>
    </location>
</feature>
<dbReference type="Gene3D" id="1.10.10.10">
    <property type="entry name" value="Winged helix-like DNA-binding domain superfamily/Winged helix DNA-binding domain"/>
    <property type="match status" value="1"/>
</dbReference>
<comment type="caution">
    <text evidence="5">The sequence shown here is derived from an EMBL/GenBank/DDBJ whole genome shotgun (WGS) entry which is preliminary data.</text>
</comment>
<dbReference type="SUPFAM" id="SSF46894">
    <property type="entry name" value="C-terminal effector domain of the bipartite response regulators"/>
    <property type="match status" value="1"/>
</dbReference>
<dbReference type="PANTHER" id="PTHR16305">
    <property type="entry name" value="TESTICULAR SOLUBLE ADENYLYL CYCLASE"/>
    <property type="match status" value="1"/>
</dbReference>
<evidence type="ECO:0000256" key="2">
    <source>
        <dbReference type="ARBA" id="ARBA00022840"/>
    </source>
</evidence>
<organism evidence="5 6">
    <name type="scientific">Streptomyces pyxinae</name>
    <dbReference type="NCBI Taxonomy" id="2970734"/>
    <lineage>
        <taxon>Bacteria</taxon>
        <taxon>Bacillati</taxon>
        <taxon>Actinomycetota</taxon>
        <taxon>Actinomycetes</taxon>
        <taxon>Kitasatosporales</taxon>
        <taxon>Streptomycetaceae</taxon>
        <taxon>Streptomyces</taxon>
    </lineage>
</organism>
<dbReference type="InterPro" id="IPR016032">
    <property type="entry name" value="Sig_transdc_resp-reg_C-effctor"/>
</dbReference>
<proteinExistence type="predicted"/>
<dbReference type="Gene3D" id="1.25.40.10">
    <property type="entry name" value="Tetratricopeptide repeat domain"/>
    <property type="match status" value="1"/>
</dbReference>
<dbReference type="RefSeq" id="WP_258786605.1">
    <property type="nucleotide sequence ID" value="NZ_JANUGQ010000005.1"/>
</dbReference>
<dbReference type="PROSITE" id="PS50043">
    <property type="entry name" value="HTH_LUXR_2"/>
    <property type="match status" value="1"/>
</dbReference>
<dbReference type="EMBL" id="JANUGQ010000005">
    <property type="protein sequence ID" value="MCS0635721.1"/>
    <property type="molecule type" value="Genomic_DNA"/>
</dbReference>
<dbReference type="InterPro" id="IPR011990">
    <property type="entry name" value="TPR-like_helical_dom_sf"/>
</dbReference>
<feature type="region of interest" description="Disordered" evidence="3">
    <location>
        <begin position="939"/>
        <end position="962"/>
    </location>
</feature>
<sequence>MNGPRRHTRPDPAPREPGDHAVAAPGTPVPGTRQDRDHDRGGWSALIGRARELLPDQGRLAVHGPWGSGKTTVLDELARAAEGRCLRTHAQDGDQHRPYATLVQLLDGVDPDSAREARALTRTDARRVTARLLARGGPGLLLIDDAQWVDAATADVLAHCVRALPPGRLRVVAAERTAAYPRAAARLLGGHPAVVPLAPADAEETAELLHQQGLPVRWAAPVHRLCGGHRSLLAACCRALSTAGGGHSSAGGHLPGIPREVTELASVWLHTLPAGVRATVRAAALAHHPDTDLLRQAGHAEAEDHLDHAVRAGVLAPARPEEHAAGTLPVPVRFTAEALSLAAARTATAGARRRAHAAFARAARDPLQRARHRALAQDGTDRSTAEDTAEAATTAHEAGERGLAAELLLLAARLTPADRPAPRLEHLTRAAREAAAAGRADLTRHAATLIARERGSDAQRVHSLLAVIDAQGQDLSDAEPLLDAARTAAAGEPALLAATELRAAVQANITTGDTARALRHATEAAALAHQGGDTTLQAAALAMTARMQRVLGQVRAAPATLSAALALAVPPTRIGIRNSPEYVAARHAVFDGRLEEAHRALMDLLPAARASGEPEDLVDLWRSLAEVDAGLGSCAHAVDWASDALALTASAGLSPGPAHYTAALAQSHGGSFARALRHAEQGLRASREESDTLHTTRSLWILGAVHLHRGHTDLAATALAEVAVLEGRQGAADPSVLRWQADAAEALAATGRTTAAHALLDRAHRHLDDTTADAALRAALSRARAVCLDQDGHADEAVGLLDEAAQVFAALGRAVEEGRTRLAQGRMERRRRRAAAARTAWQAARTAFAGAGARPWLTLTEHHLAHLAGHPAAATAADDRPADALTGNELRLASLICAGATNREAAQQMFVSPKTVEATLSRIYRKLRVRNRTQLTSTLAPLLTEDGPPGAAPLQDHGAAPG</sequence>
<name>A0ABT2CED3_9ACTN</name>
<dbReference type="InterPro" id="IPR000792">
    <property type="entry name" value="Tscrpt_reg_LuxR_C"/>
</dbReference>
<evidence type="ECO:0000313" key="6">
    <source>
        <dbReference type="Proteomes" id="UP001431313"/>
    </source>
</evidence>
<dbReference type="Pfam" id="PF13191">
    <property type="entry name" value="AAA_16"/>
    <property type="match status" value="1"/>
</dbReference>
<dbReference type="InterPro" id="IPR041664">
    <property type="entry name" value="AAA_16"/>
</dbReference>
<dbReference type="PRINTS" id="PR00038">
    <property type="entry name" value="HTHLUXR"/>
</dbReference>
<dbReference type="SMART" id="SM00421">
    <property type="entry name" value="HTH_LUXR"/>
    <property type="match status" value="1"/>
</dbReference>
<dbReference type="SUPFAM" id="SSF52540">
    <property type="entry name" value="P-loop containing nucleoside triphosphate hydrolases"/>
    <property type="match status" value="1"/>
</dbReference>
<protein>
    <submittedName>
        <fullName evidence="5">LuxR family transcriptional regulator</fullName>
    </submittedName>
</protein>